<evidence type="ECO:0000313" key="3">
    <source>
        <dbReference type="Proteomes" id="UP000298664"/>
    </source>
</evidence>
<keyword evidence="1" id="KW-0472">Membrane</keyword>
<dbReference type="EMBL" id="CP124733">
    <property type="protein sequence ID" value="WHA39922.1"/>
    <property type="molecule type" value="Genomic_DNA"/>
</dbReference>
<feature type="transmembrane region" description="Helical" evidence="1">
    <location>
        <begin position="42"/>
        <end position="75"/>
    </location>
</feature>
<organism evidence="2 3">
    <name type="scientific">Agrobacterium larrymoorei</name>
    <dbReference type="NCBI Taxonomy" id="160699"/>
    <lineage>
        <taxon>Bacteria</taxon>
        <taxon>Pseudomonadati</taxon>
        <taxon>Pseudomonadota</taxon>
        <taxon>Alphaproteobacteria</taxon>
        <taxon>Hyphomicrobiales</taxon>
        <taxon>Rhizobiaceae</taxon>
        <taxon>Rhizobium/Agrobacterium group</taxon>
        <taxon>Agrobacterium</taxon>
    </lineage>
</organism>
<keyword evidence="1" id="KW-1133">Transmembrane helix</keyword>
<feature type="transmembrane region" description="Helical" evidence="1">
    <location>
        <begin position="113"/>
        <end position="130"/>
    </location>
</feature>
<evidence type="ECO:0000313" key="2">
    <source>
        <dbReference type="EMBL" id="WHA39922.1"/>
    </source>
</evidence>
<reference evidence="2" key="1">
    <citation type="submission" date="2023-05" db="EMBL/GenBank/DDBJ databases">
        <title>Complete genome sequence of Agrobacterium larrymoorei CFBP5477.</title>
        <authorList>
            <person name="Yen H.-C."/>
            <person name="Chou L."/>
            <person name="Lin Y.-C."/>
            <person name="Lai E.-M."/>
            <person name="Kuo C.-H."/>
        </authorList>
    </citation>
    <scope>NUCLEOTIDE SEQUENCE</scope>
    <source>
        <strain evidence="2">CFBP5477</strain>
    </source>
</reference>
<protein>
    <submittedName>
        <fullName evidence="2">Uncharacterized protein</fullName>
    </submittedName>
</protein>
<sequence length="139" mass="15366">MIAYPTKRVIIWFTLCPALPGPAFFIWVMASEITHKGKFDEVIYLIGVTFYMCLVSSIFGVILFGVPSLILAFIYAGLKLTKRFLHVMLIIVLGGFVAMGWCLVTPFEEQTNLAFLLGSVTSLIMALFALPKPDVSNPA</sequence>
<dbReference type="Proteomes" id="UP000298664">
    <property type="component" value="Chromosome Circular"/>
</dbReference>
<feature type="transmembrane region" description="Helical" evidence="1">
    <location>
        <begin position="87"/>
        <end position="107"/>
    </location>
</feature>
<dbReference type="AlphaFoldDB" id="A0AAF0H6W9"/>
<proteinExistence type="predicted"/>
<dbReference type="RefSeq" id="WP_137394440.1">
    <property type="nucleotide sequence ID" value="NZ_CP124733.1"/>
</dbReference>
<gene>
    <name evidence="2" type="ORF">CFBP5477_008650</name>
</gene>
<accession>A0AAF0H6W9</accession>
<feature type="transmembrane region" description="Helical" evidence="1">
    <location>
        <begin position="9"/>
        <end position="30"/>
    </location>
</feature>
<name>A0AAF0H6W9_9HYPH</name>
<evidence type="ECO:0000256" key="1">
    <source>
        <dbReference type="SAM" id="Phobius"/>
    </source>
</evidence>
<keyword evidence="1" id="KW-0812">Transmembrane</keyword>